<organism evidence="1 2">
    <name type="scientific">Bacteroides faecichinchillae</name>
    <dbReference type="NCBI Taxonomy" id="871325"/>
    <lineage>
        <taxon>Bacteria</taxon>
        <taxon>Pseudomonadati</taxon>
        <taxon>Bacteroidota</taxon>
        <taxon>Bacteroidia</taxon>
        <taxon>Bacteroidales</taxon>
        <taxon>Bacteroidaceae</taxon>
        <taxon>Bacteroides</taxon>
    </lineage>
</organism>
<dbReference type="AlphaFoldDB" id="A0A1M5CQK6"/>
<dbReference type="EMBL" id="FQVD01000025">
    <property type="protein sequence ID" value="SHF57011.1"/>
    <property type="molecule type" value="Genomic_DNA"/>
</dbReference>
<evidence type="ECO:0000313" key="2">
    <source>
        <dbReference type="Proteomes" id="UP000184436"/>
    </source>
</evidence>
<accession>A0A1M5CQK6</accession>
<keyword evidence="2" id="KW-1185">Reference proteome</keyword>
<proteinExistence type="predicted"/>
<sequence length="54" mass="6485">MGAKEKGDKKFYLIFINNVDNMKTKFVILMMILMSILEMNEMSRQHNQLKAKRY</sequence>
<evidence type="ECO:0000313" key="1">
    <source>
        <dbReference type="EMBL" id="SHF57011.1"/>
    </source>
</evidence>
<dbReference type="Proteomes" id="UP000184436">
    <property type="component" value="Unassembled WGS sequence"/>
</dbReference>
<gene>
    <name evidence="1" type="ORF">SAMN05444349_12545</name>
</gene>
<reference evidence="1 2" key="1">
    <citation type="submission" date="2016-11" db="EMBL/GenBank/DDBJ databases">
        <authorList>
            <person name="Jaros S."/>
            <person name="Januszkiewicz K."/>
            <person name="Wedrychowicz H."/>
        </authorList>
    </citation>
    <scope>NUCLEOTIDE SEQUENCE [LARGE SCALE GENOMIC DNA]</scope>
    <source>
        <strain evidence="1 2">DSM 26883</strain>
    </source>
</reference>
<protein>
    <submittedName>
        <fullName evidence="1">Uncharacterized protein</fullName>
    </submittedName>
</protein>
<name>A0A1M5CQK6_9BACE</name>